<dbReference type="Gene3D" id="3.90.550.10">
    <property type="entry name" value="Spore Coat Polysaccharide Biosynthesis Protein SpsA, Chain A"/>
    <property type="match status" value="1"/>
</dbReference>
<proteinExistence type="inferred from homology"/>
<sequence>MRAGKAVLLAAGLGTRLVPFSKEIPKEMLPIPLREGDHTYPKPIIQVVYEQLYDAGVRNFCLVVGRGKRAIEDHFTPDWGFVEYLERNGKHVQAQALKKFYEKIESSFIAWVNQPIPKGTAHAVLMAKGFVGDDYFVAAAADNVFVGENVFAAALEVHERFSKPVVTAKRVDDPKRYGIVVGEPLGGPLYRVREIIEKPERPPSNLANASLYILPPEIFRAIERTTTSKRGEIELPDAIKLLIDEGFEFIAYEAQAEWIDVGSWESYTRAVMLMLK</sequence>
<accession>A0A7C4D1S3</accession>
<dbReference type="PANTHER" id="PTHR43197:SF1">
    <property type="entry name" value="UTP--GLUCOSE-1-PHOSPHATE URIDYLYLTRANSFERASE"/>
    <property type="match status" value="1"/>
</dbReference>
<evidence type="ECO:0000256" key="5">
    <source>
        <dbReference type="ARBA" id="ARBA00048128"/>
    </source>
</evidence>
<organism evidence="7">
    <name type="scientific">Thermofilum pendens</name>
    <dbReference type="NCBI Taxonomy" id="2269"/>
    <lineage>
        <taxon>Archaea</taxon>
        <taxon>Thermoproteota</taxon>
        <taxon>Thermoprotei</taxon>
        <taxon>Thermofilales</taxon>
        <taxon>Thermofilaceae</taxon>
        <taxon>Thermofilum</taxon>
    </lineage>
</organism>
<dbReference type="InterPro" id="IPR005771">
    <property type="entry name" value="GalU_uridylyltTrfase_bac/arc"/>
</dbReference>
<comment type="caution">
    <text evidence="7">The sequence shown here is derived from an EMBL/GenBank/DDBJ whole genome shotgun (WGS) entry which is preliminary data.</text>
</comment>
<evidence type="ECO:0000259" key="6">
    <source>
        <dbReference type="Pfam" id="PF00483"/>
    </source>
</evidence>
<evidence type="ECO:0000256" key="4">
    <source>
        <dbReference type="ARBA" id="ARBA00022695"/>
    </source>
</evidence>
<dbReference type="EC" id="2.7.7.9" evidence="2"/>
<dbReference type="GO" id="GO:0006011">
    <property type="term" value="P:UDP-alpha-D-glucose metabolic process"/>
    <property type="evidence" value="ECO:0007669"/>
    <property type="project" value="InterPro"/>
</dbReference>
<comment type="catalytic activity">
    <reaction evidence="5">
        <text>alpha-D-glucose 1-phosphate + UTP + H(+) = UDP-alpha-D-glucose + diphosphate</text>
        <dbReference type="Rhea" id="RHEA:19889"/>
        <dbReference type="ChEBI" id="CHEBI:15378"/>
        <dbReference type="ChEBI" id="CHEBI:33019"/>
        <dbReference type="ChEBI" id="CHEBI:46398"/>
        <dbReference type="ChEBI" id="CHEBI:58601"/>
        <dbReference type="ChEBI" id="CHEBI:58885"/>
        <dbReference type="EC" id="2.7.7.9"/>
    </reaction>
</comment>
<keyword evidence="4" id="KW-0548">Nucleotidyltransferase</keyword>
<dbReference type="SUPFAM" id="SSF53448">
    <property type="entry name" value="Nucleotide-diphospho-sugar transferases"/>
    <property type="match status" value="1"/>
</dbReference>
<protein>
    <recommendedName>
        <fullName evidence="2">UTP--glucose-1-phosphate uridylyltransferase</fullName>
        <ecNumber evidence="2">2.7.7.9</ecNumber>
    </recommendedName>
</protein>
<comment type="similarity">
    <text evidence="1">Belongs to the UDPGP type 2 family.</text>
</comment>
<feature type="domain" description="Nucleotidyl transferase" evidence="6">
    <location>
        <begin position="5"/>
        <end position="274"/>
    </location>
</feature>
<evidence type="ECO:0000256" key="1">
    <source>
        <dbReference type="ARBA" id="ARBA00006890"/>
    </source>
</evidence>
<keyword evidence="3" id="KW-0808">Transferase</keyword>
<dbReference type="Pfam" id="PF00483">
    <property type="entry name" value="NTP_transferase"/>
    <property type="match status" value="1"/>
</dbReference>
<dbReference type="InterPro" id="IPR005835">
    <property type="entry name" value="NTP_transferase_dom"/>
</dbReference>
<evidence type="ECO:0000313" key="7">
    <source>
        <dbReference type="EMBL" id="HGM46520.1"/>
    </source>
</evidence>
<reference evidence="7" key="1">
    <citation type="journal article" date="2020" name="mSystems">
        <title>Genome- and Community-Level Interaction Insights into Carbon Utilization and Element Cycling Functions of Hydrothermarchaeota in Hydrothermal Sediment.</title>
        <authorList>
            <person name="Zhou Z."/>
            <person name="Liu Y."/>
            <person name="Xu W."/>
            <person name="Pan J."/>
            <person name="Luo Z.H."/>
            <person name="Li M."/>
        </authorList>
    </citation>
    <scope>NUCLEOTIDE SEQUENCE</scope>
    <source>
        <strain evidence="7">SpSt-649</strain>
    </source>
</reference>
<dbReference type="GO" id="GO:0003983">
    <property type="term" value="F:UTP:glucose-1-phosphate uridylyltransferase activity"/>
    <property type="evidence" value="ECO:0007669"/>
    <property type="project" value="UniProtKB-EC"/>
</dbReference>
<evidence type="ECO:0000256" key="3">
    <source>
        <dbReference type="ARBA" id="ARBA00022679"/>
    </source>
</evidence>
<dbReference type="EMBL" id="DTBQ01000060">
    <property type="protein sequence ID" value="HGM46520.1"/>
    <property type="molecule type" value="Genomic_DNA"/>
</dbReference>
<evidence type="ECO:0000256" key="2">
    <source>
        <dbReference type="ARBA" id="ARBA00012415"/>
    </source>
</evidence>
<dbReference type="PANTHER" id="PTHR43197">
    <property type="entry name" value="UTP--GLUCOSE-1-PHOSPHATE URIDYLYLTRANSFERASE"/>
    <property type="match status" value="1"/>
</dbReference>
<dbReference type="AlphaFoldDB" id="A0A7C4D1S3"/>
<gene>
    <name evidence="7" type="ORF">ENU21_02035</name>
</gene>
<dbReference type="InterPro" id="IPR029044">
    <property type="entry name" value="Nucleotide-diphossugar_trans"/>
</dbReference>
<name>A0A7C4D1S3_THEPE</name>